<dbReference type="PANTHER" id="PTHR43576:SF3">
    <property type="entry name" value="ALPHA-L-ARABINOFURANOSIDASE C"/>
    <property type="match status" value="1"/>
</dbReference>
<organism evidence="2 3">
    <name type="scientific">Aspergillus tanneri</name>
    <dbReference type="NCBI Taxonomy" id="1220188"/>
    <lineage>
        <taxon>Eukaryota</taxon>
        <taxon>Fungi</taxon>
        <taxon>Dikarya</taxon>
        <taxon>Ascomycota</taxon>
        <taxon>Pezizomycotina</taxon>
        <taxon>Eurotiomycetes</taxon>
        <taxon>Eurotiomycetidae</taxon>
        <taxon>Eurotiales</taxon>
        <taxon>Aspergillaceae</taxon>
        <taxon>Aspergillus</taxon>
        <taxon>Aspergillus subgen. Circumdati</taxon>
    </lineage>
</organism>
<dbReference type="GO" id="GO:0000272">
    <property type="term" value="P:polysaccharide catabolic process"/>
    <property type="evidence" value="ECO:0007669"/>
    <property type="project" value="TreeGrafter"/>
</dbReference>
<dbReference type="GeneID" id="54323752"/>
<evidence type="ECO:0000313" key="3">
    <source>
        <dbReference type="Proteomes" id="UP000324241"/>
    </source>
</evidence>
<gene>
    <name evidence="2" type="ORF">ATNIH1004_001050</name>
</gene>
<dbReference type="Gene3D" id="2.60.40.1180">
    <property type="entry name" value="Golgi alpha-mannosidase II"/>
    <property type="match status" value="1"/>
</dbReference>
<proteinExistence type="predicted"/>
<comment type="caution">
    <text evidence="2">The sequence shown here is derived from an EMBL/GenBank/DDBJ whole genome shotgun (WGS) entry which is preliminary data.</text>
</comment>
<dbReference type="AlphaFoldDB" id="A0A5M9N1I8"/>
<dbReference type="SUPFAM" id="SSF51011">
    <property type="entry name" value="Glycosyl hydrolase domain"/>
    <property type="match status" value="1"/>
</dbReference>
<name>A0A5M9N1I8_9EURO</name>
<evidence type="ECO:0000256" key="1">
    <source>
        <dbReference type="SAM" id="MobiDB-lite"/>
    </source>
</evidence>
<feature type="compositionally biased region" description="Polar residues" evidence="1">
    <location>
        <begin position="127"/>
        <end position="150"/>
    </location>
</feature>
<feature type="region of interest" description="Disordered" evidence="1">
    <location>
        <begin position="118"/>
        <end position="186"/>
    </location>
</feature>
<sequence length="309" mass="35184">MHSSTGLGGVLQWHRNTCYANLRRKNGQEEPYNTWGPWQDEQMTKEEYAHKAYHWRKFLSCADKMAPLLGITIPSSSVYSLPICTYPPVPFHLSTCTVSTYIHPPPLNFPMPPPPWQQNALLKLHPPSSTSQESKTGFLQISSVPPSQSLPYRLCPQEQRRRDGLHRSKRQRDLTSHDHERRHHKAGHLVSSVPVLSVYAGLDHQCAYLLVYISYGVYEGDTFPKWIRGVKDTPWLDVSATLVDDGDVNVAVVNIHEKKGMETKVDGPSGEVSVFTVTGDSVTSKQYELEARSWCYGEYLGWKWFIHVH</sequence>
<dbReference type="VEuPathDB" id="FungiDB:EYZ11_000494"/>
<dbReference type="EMBL" id="QUQM01000002">
    <property type="protein sequence ID" value="KAA8652146.1"/>
    <property type="molecule type" value="Genomic_DNA"/>
</dbReference>
<feature type="compositionally biased region" description="Basic and acidic residues" evidence="1">
    <location>
        <begin position="158"/>
        <end position="179"/>
    </location>
</feature>
<dbReference type="OrthoDB" id="3032304at2759"/>
<accession>A0A5M9N1I8</accession>
<reference evidence="2 3" key="1">
    <citation type="submission" date="2019-08" db="EMBL/GenBank/DDBJ databases">
        <title>The genome sequence of a newly discovered highly antifungal drug resistant Aspergillus species, Aspergillus tanneri NIH 1004.</title>
        <authorList>
            <person name="Mounaud S."/>
            <person name="Singh I."/>
            <person name="Joardar V."/>
            <person name="Pakala S."/>
            <person name="Pakala S."/>
            <person name="Venepally P."/>
            <person name="Chung J.K."/>
            <person name="Losada L."/>
            <person name="Nierman W.C."/>
        </authorList>
    </citation>
    <scope>NUCLEOTIDE SEQUENCE [LARGE SCALE GENOMIC DNA]</scope>
    <source>
        <strain evidence="2 3">NIH1004</strain>
    </source>
</reference>
<dbReference type="RefSeq" id="XP_033431507.1">
    <property type="nucleotide sequence ID" value="XM_033565750.1"/>
</dbReference>
<evidence type="ECO:0000313" key="2">
    <source>
        <dbReference type="EMBL" id="KAA8652146.1"/>
    </source>
</evidence>
<dbReference type="Proteomes" id="UP000324241">
    <property type="component" value="Unassembled WGS sequence"/>
</dbReference>
<dbReference type="InterPro" id="IPR013780">
    <property type="entry name" value="Glyco_hydro_b"/>
</dbReference>
<protein>
    <submittedName>
        <fullName evidence="2">Uncharacterized protein</fullName>
    </submittedName>
</protein>
<dbReference type="PANTHER" id="PTHR43576">
    <property type="entry name" value="ALPHA-L-ARABINOFURANOSIDASE C-RELATED"/>
    <property type="match status" value="1"/>
</dbReference>